<dbReference type="RefSeq" id="WP_115087786.1">
    <property type="nucleotide sequence ID" value="NZ_CBCSFG010000043.1"/>
</dbReference>
<dbReference type="InterPro" id="IPR000845">
    <property type="entry name" value="Nucleoside_phosphorylase_d"/>
</dbReference>
<gene>
    <name evidence="2" type="ORF">CCOS864_03639</name>
</gene>
<evidence type="ECO:0000259" key="1">
    <source>
        <dbReference type="Pfam" id="PF01048"/>
    </source>
</evidence>
<name>A0A380T2X4_9PSED</name>
<reference evidence="3" key="1">
    <citation type="submission" date="2018-07" db="EMBL/GenBank/DDBJ databases">
        <authorList>
            <person name="Blom J."/>
        </authorList>
    </citation>
    <scope>NUCLEOTIDE SEQUENCE [LARGE SCALE GENOMIC DNA]</scope>
    <source>
        <strain evidence="3">CCOS 864</strain>
    </source>
</reference>
<evidence type="ECO:0000313" key="2">
    <source>
        <dbReference type="EMBL" id="SUQ64184.1"/>
    </source>
</evidence>
<dbReference type="SUPFAM" id="SSF53167">
    <property type="entry name" value="Purine and uridine phosphorylases"/>
    <property type="match status" value="1"/>
</dbReference>
<dbReference type="PANTHER" id="PTHR46832:SF1">
    <property type="entry name" value="5'-METHYLTHIOADENOSINE_S-ADENOSYLHOMOCYSTEINE NUCLEOSIDASE"/>
    <property type="match status" value="1"/>
</dbReference>
<dbReference type="AlphaFoldDB" id="A0A380T2X4"/>
<dbReference type="GO" id="GO:0008930">
    <property type="term" value="F:methylthioadenosine nucleosidase activity"/>
    <property type="evidence" value="ECO:0007669"/>
    <property type="project" value="TreeGrafter"/>
</dbReference>
<accession>A0A380T2X4</accession>
<protein>
    <recommendedName>
        <fullName evidence="1">Nucleoside phosphorylase domain-containing protein</fullName>
    </recommendedName>
</protein>
<dbReference type="Gene3D" id="3.40.50.1580">
    <property type="entry name" value="Nucleoside phosphorylase domain"/>
    <property type="match status" value="1"/>
</dbReference>
<dbReference type="GO" id="GO:0009116">
    <property type="term" value="P:nucleoside metabolic process"/>
    <property type="evidence" value="ECO:0007669"/>
    <property type="project" value="InterPro"/>
</dbReference>
<dbReference type="Gene3D" id="3.40.50.2300">
    <property type="match status" value="1"/>
</dbReference>
<dbReference type="GO" id="GO:0008782">
    <property type="term" value="F:adenosylhomocysteine nucleosidase activity"/>
    <property type="evidence" value="ECO:0007669"/>
    <property type="project" value="TreeGrafter"/>
</dbReference>
<feature type="domain" description="Nucleoside phosphorylase" evidence="1">
    <location>
        <begin position="154"/>
        <end position="387"/>
    </location>
</feature>
<dbReference type="GO" id="GO:0019284">
    <property type="term" value="P:L-methionine salvage from S-adenosylmethionine"/>
    <property type="evidence" value="ECO:0007669"/>
    <property type="project" value="TreeGrafter"/>
</dbReference>
<proteinExistence type="predicted"/>
<evidence type="ECO:0000313" key="3">
    <source>
        <dbReference type="Proteomes" id="UP000255177"/>
    </source>
</evidence>
<dbReference type="InterPro" id="IPR011006">
    <property type="entry name" value="CheY-like_superfamily"/>
</dbReference>
<dbReference type="Proteomes" id="UP000255177">
    <property type="component" value="Unassembled WGS sequence"/>
</dbReference>
<keyword evidence="3" id="KW-1185">Reference proteome</keyword>
<organism evidence="2 3">
    <name type="scientific">Pseudomonas wadenswilerensis</name>
    <dbReference type="NCBI Taxonomy" id="1785161"/>
    <lineage>
        <taxon>Bacteria</taxon>
        <taxon>Pseudomonadati</taxon>
        <taxon>Pseudomonadota</taxon>
        <taxon>Gammaproteobacteria</taxon>
        <taxon>Pseudomonadales</taxon>
        <taxon>Pseudomonadaceae</taxon>
        <taxon>Pseudomonas</taxon>
    </lineage>
</organism>
<sequence length="413" mass="45884">MRILIADDCKSRYKNLLTKLSEIGIDRASVVLVGSADEAQTALENQYFDLLVLDIIIPLYDTDEDGSHEHSLAILHRINNDELIIKPGKIIGITADLGAAGAAKDTFSESTWSIINYSQIDNEWQQRIINCANYILREKQARPVVTTRAERTDIVLLCALETPEFEALMEVPWNWAPSRPIHDHMFVRDGWFTSNGHKITVAAAFASRMGMVETAVKTSIAISQLRPSLIAMIGICAGIPSKSKIGDVIFAEFAWDFQSGKIVRDGETTKRMISPHQIPATYAIKTLMEVLRSDREFLNELPSIFGTECPYTTRIKIGPVASGSAVLADGITIKEIQENQQRDVFGVEMEIYGLYAAAYTSSPPIRFFALKAVCDHADPDKDDEAQRYAAFASARTLQKLLEDHGKICLGETK</sequence>
<dbReference type="EMBL" id="UIDD01000009">
    <property type="protein sequence ID" value="SUQ64184.1"/>
    <property type="molecule type" value="Genomic_DNA"/>
</dbReference>
<dbReference type="GO" id="GO:0005829">
    <property type="term" value="C:cytosol"/>
    <property type="evidence" value="ECO:0007669"/>
    <property type="project" value="TreeGrafter"/>
</dbReference>
<dbReference type="Pfam" id="PF01048">
    <property type="entry name" value="PNP_UDP_1"/>
    <property type="match status" value="1"/>
</dbReference>
<dbReference type="InterPro" id="IPR035994">
    <property type="entry name" value="Nucleoside_phosphorylase_sf"/>
</dbReference>
<dbReference type="PANTHER" id="PTHR46832">
    <property type="entry name" value="5'-METHYLTHIOADENOSINE/S-ADENOSYLHOMOCYSTEINE NUCLEOSIDASE"/>
    <property type="match status" value="1"/>
</dbReference>
<dbReference type="SUPFAM" id="SSF52172">
    <property type="entry name" value="CheY-like"/>
    <property type="match status" value="1"/>
</dbReference>